<dbReference type="RefSeq" id="WP_263507184.1">
    <property type="nucleotide sequence ID" value="NZ_CP106982.1"/>
</dbReference>
<dbReference type="InterPro" id="IPR058924">
    <property type="entry name" value="AGPR_dimerisation_dom"/>
</dbReference>
<reference evidence="10" key="1">
    <citation type="submission" date="2022-09" db="EMBL/GenBank/DDBJ databases">
        <title>The genome sequence of Rhodococcus aetherivorans N1.</title>
        <authorList>
            <person name="Jiang W."/>
        </authorList>
    </citation>
    <scope>NUCLEOTIDE SEQUENCE</scope>
    <source>
        <strain evidence="10">N1</strain>
    </source>
</reference>
<keyword evidence="7" id="KW-0963">Cytoplasm</keyword>
<comment type="subcellular location">
    <subcellularLocation>
        <location evidence="7">Cytoplasm</location>
    </subcellularLocation>
</comment>
<evidence type="ECO:0000313" key="11">
    <source>
        <dbReference type="Proteomes" id="UP001163947"/>
    </source>
</evidence>
<keyword evidence="3 7" id="KW-0028">Amino-acid biosynthesis</keyword>
<dbReference type="GO" id="GO:0005737">
    <property type="term" value="C:cytoplasm"/>
    <property type="evidence" value="ECO:0007669"/>
    <property type="project" value="UniProtKB-SubCell"/>
</dbReference>
<dbReference type="NCBIfam" id="TIGR01850">
    <property type="entry name" value="argC"/>
    <property type="match status" value="1"/>
</dbReference>
<organism evidence="10 11">
    <name type="scientific">Rhodococcus aetherivorans</name>
    <dbReference type="NCBI Taxonomy" id="191292"/>
    <lineage>
        <taxon>Bacteria</taxon>
        <taxon>Bacillati</taxon>
        <taxon>Actinomycetota</taxon>
        <taxon>Actinomycetes</taxon>
        <taxon>Mycobacteriales</taxon>
        <taxon>Nocardiaceae</taxon>
        <taxon>Rhodococcus</taxon>
    </lineage>
</organism>
<dbReference type="Pfam" id="PF01118">
    <property type="entry name" value="Semialdhyde_dh"/>
    <property type="match status" value="1"/>
</dbReference>
<evidence type="ECO:0000256" key="1">
    <source>
        <dbReference type="ARBA" id="ARBA00004862"/>
    </source>
</evidence>
<evidence type="ECO:0000259" key="9">
    <source>
        <dbReference type="SMART" id="SM00859"/>
    </source>
</evidence>
<gene>
    <name evidence="7 10" type="primary">argC</name>
    <name evidence="10" type="ORF">OCS65_14640</name>
</gene>
<evidence type="ECO:0000313" key="10">
    <source>
        <dbReference type="EMBL" id="UYF91779.1"/>
    </source>
</evidence>
<dbReference type="InterPro" id="IPR023013">
    <property type="entry name" value="AGPR_AS"/>
</dbReference>
<name>A0AA46PDE1_9NOCA</name>
<dbReference type="InterPro" id="IPR000534">
    <property type="entry name" value="Semialdehyde_DH_NAD-bd"/>
</dbReference>
<dbReference type="Gene3D" id="3.30.360.10">
    <property type="entry name" value="Dihydrodipicolinate Reductase, domain 2"/>
    <property type="match status" value="1"/>
</dbReference>
<feature type="domain" description="Semialdehyde dehydrogenase NAD-binding" evidence="9">
    <location>
        <begin position="16"/>
        <end position="153"/>
    </location>
</feature>
<feature type="active site" evidence="7 8">
    <location>
        <position position="163"/>
    </location>
</feature>
<keyword evidence="4 7" id="KW-0521">NADP</keyword>
<accession>A0AA46PDE1</accession>
<dbReference type="PROSITE" id="PS01224">
    <property type="entry name" value="ARGC"/>
    <property type="match status" value="1"/>
</dbReference>
<dbReference type="EC" id="1.2.1.38" evidence="7"/>
<sequence>MGNSPEFTATAQSPIRVAVAGASGYAGGEILRLLLGHPAYQDGRLVVGALTAGGNAGATLREFHPHLLPLADRILGATDLDTLAGHDVVFLGLPHGHSAVIAEQLPDTTVVIDCGADFRLSESADWERWYGGDHAGTWPYGMPELPGKREHLIGATRIAVPGCYPTSATLALAPAVAAGVVEPRVQVVAVSGTSGAGKSPRVDLLGSEVMGSVRAYGVGGAHRHTPEIKQNLAALTDAAVTVSFTPVLAPMPRGILATCTAPTTATAAEARVVYEKAYADEPFVQVLPEGVLPTTGAVLGSNAVQLAVTVDPDAGVLVAIAALDNLTKGTAGAAVQSMNLALGLPETAGLSTVGVAP</sequence>
<dbReference type="GeneID" id="83621679"/>
<evidence type="ECO:0000256" key="3">
    <source>
        <dbReference type="ARBA" id="ARBA00022605"/>
    </source>
</evidence>
<evidence type="ECO:0000256" key="7">
    <source>
        <dbReference type="HAMAP-Rule" id="MF_00150"/>
    </source>
</evidence>
<comment type="similarity">
    <text evidence="7">Belongs to the NAGSA dehydrogenase family. Type 1 subfamily.</text>
</comment>
<evidence type="ECO:0000256" key="2">
    <source>
        <dbReference type="ARBA" id="ARBA00022571"/>
    </source>
</evidence>
<comment type="catalytic activity">
    <reaction evidence="6 7">
        <text>N-acetyl-L-glutamate 5-semialdehyde + phosphate + NADP(+) = N-acetyl-L-glutamyl 5-phosphate + NADPH + H(+)</text>
        <dbReference type="Rhea" id="RHEA:21588"/>
        <dbReference type="ChEBI" id="CHEBI:15378"/>
        <dbReference type="ChEBI" id="CHEBI:29123"/>
        <dbReference type="ChEBI" id="CHEBI:43474"/>
        <dbReference type="ChEBI" id="CHEBI:57783"/>
        <dbReference type="ChEBI" id="CHEBI:57936"/>
        <dbReference type="ChEBI" id="CHEBI:58349"/>
        <dbReference type="EC" id="1.2.1.38"/>
    </reaction>
</comment>
<dbReference type="Proteomes" id="UP001163947">
    <property type="component" value="Chromosome"/>
</dbReference>
<dbReference type="CDD" id="cd24148">
    <property type="entry name" value="AGPR_1_actinobacAGPR_like"/>
    <property type="match status" value="1"/>
</dbReference>
<evidence type="ECO:0000256" key="5">
    <source>
        <dbReference type="ARBA" id="ARBA00023002"/>
    </source>
</evidence>
<evidence type="ECO:0000256" key="8">
    <source>
        <dbReference type="PROSITE-ProRule" id="PRU10010"/>
    </source>
</evidence>
<dbReference type="CDD" id="cd23934">
    <property type="entry name" value="AGPR_1_C"/>
    <property type="match status" value="1"/>
</dbReference>
<dbReference type="SUPFAM" id="SSF55347">
    <property type="entry name" value="Glyceraldehyde-3-phosphate dehydrogenase-like, C-terminal domain"/>
    <property type="match status" value="1"/>
</dbReference>
<dbReference type="GO" id="GO:0003942">
    <property type="term" value="F:N-acetyl-gamma-glutamyl-phosphate reductase activity"/>
    <property type="evidence" value="ECO:0007669"/>
    <property type="project" value="UniProtKB-UniRule"/>
</dbReference>
<evidence type="ECO:0000256" key="6">
    <source>
        <dbReference type="ARBA" id="ARBA00050557"/>
    </source>
</evidence>
<evidence type="ECO:0000256" key="4">
    <source>
        <dbReference type="ARBA" id="ARBA00022857"/>
    </source>
</evidence>
<keyword evidence="2 7" id="KW-0055">Arginine biosynthesis</keyword>
<dbReference type="Gene3D" id="3.40.50.720">
    <property type="entry name" value="NAD(P)-binding Rossmann-like Domain"/>
    <property type="match status" value="1"/>
</dbReference>
<comment type="pathway">
    <text evidence="1 7">Amino-acid biosynthesis; L-arginine biosynthesis; N(2)-acetyl-L-ornithine from L-glutamate: step 3/4.</text>
</comment>
<dbReference type="EMBL" id="CP106982">
    <property type="protein sequence ID" value="UYF91779.1"/>
    <property type="molecule type" value="Genomic_DNA"/>
</dbReference>
<comment type="function">
    <text evidence="7">Catalyzes the NADPH-dependent reduction of N-acetyl-5-glutamyl phosphate to yield N-acetyl-L-glutamate 5-semialdehyde.</text>
</comment>
<dbReference type="InterPro" id="IPR050085">
    <property type="entry name" value="AGPR"/>
</dbReference>
<dbReference type="PANTHER" id="PTHR32338:SF10">
    <property type="entry name" value="N-ACETYL-GAMMA-GLUTAMYL-PHOSPHATE REDUCTASE, CHLOROPLASTIC-RELATED"/>
    <property type="match status" value="1"/>
</dbReference>
<dbReference type="PANTHER" id="PTHR32338">
    <property type="entry name" value="N-ACETYL-GAMMA-GLUTAMYL-PHOSPHATE REDUCTASE, CHLOROPLASTIC-RELATED-RELATED"/>
    <property type="match status" value="1"/>
</dbReference>
<dbReference type="AlphaFoldDB" id="A0AA46PDE1"/>
<dbReference type="FunFam" id="3.30.360.10:FF:000014">
    <property type="entry name" value="N-acetyl-gamma-glutamyl-phosphate reductase"/>
    <property type="match status" value="1"/>
</dbReference>
<dbReference type="HAMAP" id="MF_00150">
    <property type="entry name" value="ArgC_type1"/>
    <property type="match status" value="1"/>
</dbReference>
<dbReference type="GO" id="GO:0051287">
    <property type="term" value="F:NAD binding"/>
    <property type="evidence" value="ECO:0007669"/>
    <property type="project" value="InterPro"/>
</dbReference>
<dbReference type="GO" id="GO:0070401">
    <property type="term" value="F:NADP+ binding"/>
    <property type="evidence" value="ECO:0007669"/>
    <property type="project" value="InterPro"/>
</dbReference>
<dbReference type="SUPFAM" id="SSF51735">
    <property type="entry name" value="NAD(P)-binding Rossmann-fold domains"/>
    <property type="match status" value="1"/>
</dbReference>
<protein>
    <recommendedName>
        <fullName evidence="7">N-acetyl-gamma-glutamyl-phosphate reductase</fullName>
        <shortName evidence="7">AGPR</shortName>
        <ecNumber evidence="7">1.2.1.38</ecNumber>
    </recommendedName>
    <alternativeName>
        <fullName evidence="7">N-acetyl-glutamate semialdehyde dehydrogenase</fullName>
        <shortName evidence="7">NAGSA dehydrogenase</shortName>
    </alternativeName>
</protein>
<dbReference type="GO" id="GO:0006526">
    <property type="term" value="P:L-arginine biosynthetic process"/>
    <property type="evidence" value="ECO:0007669"/>
    <property type="project" value="UniProtKB-UniRule"/>
</dbReference>
<keyword evidence="5 7" id="KW-0560">Oxidoreductase</keyword>
<dbReference type="InterPro" id="IPR036291">
    <property type="entry name" value="NAD(P)-bd_dom_sf"/>
</dbReference>
<dbReference type="SMART" id="SM00859">
    <property type="entry name" value="Semialdhyde_dh"/>
    <property type="match status" value="1"/>
</dbReference>
<dbReference type="Pfam" id="PF22698">
    <property type="entry name" value="Semialdhyde_dhC_1"/>
    <property type="match status" value="1"/>
</dbReference>
<proteinExistence type="inferred from homology"/>
<dbReference type="InterPro" id="IPR000706">
    <property type="entry name" value="AGPR_type-1"/>
</dbReference>